<dbReference type="PANTHER" id="PTHR12304:SF4">
    <property type="entry name" value="URIDINE NUCLEOSIDASE"/>
    <property type="match status" value="1"/>
</dbReference>
<dbReference type="OrthoDB" id="2530052at2"/>
<gene>
    <name evidence="5" type="ORF">DWY69_09325</name>
    <name evidence="4" type="ORF">DXC51_19920</name>
</gene>
<dbReference type="GeneID" id="97989075"/>
<keyword evidence="2" id="KW-0326">Glycosidase</keyword>
<dbReference type="EMBL" id="QVLU01000007">
    <property type="protein sequence ID" value="RGE72100.1"/>
    <property type="molecule type" value="Genomic_DNA"/>
</dbReference>
<evidence type="ECO:0000256" key="2">
    <source>
        <dbReference type="ARBA" id="ARBA00023295"/>
    </source>
</evidence>
<dbReference type="Proteomes" id="UP000261166">
    <property type="component" value="Unassembled WGS sequence"/>
</dbReference>
<dbReference type="InterPro" id="IPR023186">
    <property type="entry name" value="IUNH"/>
</dbReference>
<dbReference type="PANTHER" id="PTHR12304">
    <property type="entry name" value="INOSINE-URIDINE PREFERRING NUCLEOSIDE HYDROLASE"/>
    <property type="match status" value="1"/>
</dbReference>
<dbReference type="RefSeq" id="WP_044914617.1">
    <property type="nucleotide sequence ID" value="NZ_JBKUNB010000008.1"/>
</dbReference>
<accession>A0A3E3HZN2</accession>
<dbReference type="GO" id="GO:0005829">
    <property type="term" value="C:cytosol"/>
    <property type="evidence" value="ECO:0007669"/>
    <property type="project" value="TreeGrafter"/>
</dbReference>
<dbReference type="InterPro" id="IPR036452">
    <property type="entry name" value="Ribo_hydro-like"/>
</dbReference>
<evidence type="ECO:0000313" key="5">
    <source>
        <dbReference type="EMBL" id="RGE72100.1"/>
    </source>
</evidence>
<dbReference type="Pfam" id="PF01156">
    <property type="entry name" value="IU_nuc_hydro"/>
    <property type="match status" value="1"/>
</dbReference>
<dbReference type="AlphaFoldDB" id="A0A3E3HZN2"/>
<evidence type="ECO:0000259" key="3">
    <source>
        <dbReference type="Pfam" id="PF01156"/>
    </source>
</evidence>
<dbReference type="GO" id="GO:0008477">
    <property type="term" value="F:purine nucleosidase activity"/>
    <property type="evidence" value="ECO:0007669"/>
    <property type="project" value="TreeGrafter"/>
</dbReference>
<dbReference type="SUPFAM" id="SSF53590">
    <property type="entry name" value="Nucleoside hydrolase"/>
    <property type="match status" value="1"/>
</dbReference>
<keyword evidence="1" id="KW-0378">Hydrolase</keyword>
<proteinExistence type="predicted"/>
<dbReference type="InterPro" id="IPR001910">
    <property type="entry name" value="Inosine/uridine_hydrolase_dom"/>
</dbReference>
<reference evidence="4 7" key="1">
    <citation type="submission" date="2018-08" db="EMBL/GenBank/DDBJ databases">
        <title>A genome reference for cultivated species of the human gut microbiota.</title>
        <authorList>
            <person name="Zou Y."/>
            <person name="Xue W."/>
            <person name="Luo G."/>
        </authorList>
    </citation>
    <scope>NUCLEOTIDE SEQUENCE [LARGE SCALE GENOMIC DNA]</scope>
    <source>
        <strain evidence="5 7">AF26-4BH</strain>
        <strain evidence="4">TF05-5AC</strain>
    </source>
</reference>
<keyword evidence="6" id="KW-1185">Reference proteome</keyword>
<dbReference type="Gene3D" id="3.90.245.10">
    <property type="entry name" value="Ribonucleoside hydrolase-like"/>
    <property type="match status" value="1"/>
</dbReference>
<comment type="caution">
    <text evidence="4">The sequence shown here is derived from an EMBL/GenBank/DDBJ whole genome shotgun (WGS) entry which is preliminary data.</text>
</comment>
<dbReference type="EMBL" id="QVLV01000016">
    <property type="protein sequence ID" value="RGE57323.1"/>
    <property type="molecule type" value="Genomic_DNA"/>
</dbReference>
<evidence type="ECO:0000313" key="4">
    <source>
        <dbReference type="EMBL" id="RGE57323.1"/>
    </source>
</evidence>
<evidence type="ECO:0000313" key="6">
    <source>
        <dbReference type="Proteomes" id="UP000260812"/>
    </source>
</evidence>
<organism evidence="4 6">
    <name type="scientific">Eisenbergiella massiliensis</name>
    <dbReference type="NCBI Taxonomy" id="1720294"/>
    <lineage>
        <taxon>Bacteria</taxon>
        <taxon>Bacillati</taxon>
        <taxon>Bacillota</taxon>
        <taxon>Clostridia</taxon>
        <taxon>Lachnospirales</taxon>
        <taxon>Lachnospiraceae</taxon>
        <taxon>Eisenbergiella</taxon>
    </lineage>
</organism>
<dbReference type="GO" id="GO:0006152">
    <property type="term" value="P:purine nucleoside catabolic process"/>
    <property type="evidence" value="ECO:0007669"/>
    <property type="project" value="TreeGrafter"/>
</dbReference>
<feature type="domain" description="Inosine/uridine-preferring nucleoside hydrolase" evidence="3">
    <location>
        <begin position="25"/>
        <end position="258"/>
    </location>
</feature>
<sequence length="310" mass="34832">MKSMSISDSRRLQMLEWREGILDTVLDTDTATEVDDPFAVSYLLLSPERFQVKAIYAAPFAMNERTQDPAAGMEMSYQEILRIMKLCGKQGCCEVKRGSCSYLPGKDIPVESKAALDLAERAMCYSSDNPLYVIGIGAGTNIASALLLNPEIRERIVIVWLAGNDFTESPNTYNVYQDVKAAQVIFDSGVPLLHVPCNYVTSHMLTSVPELESCLGNRNDLCDYLISIVKAYGKEHFAWGKTIWDIGAVGCLMDKDWSIREITTAPIITDELTWSRDYTRHLIGNIKEVNRDRIFRDAFLKMGCLEDRGK</sequence>
<evidence type="ECO:0000256" key="1">
    <source>
        <dbReference type="ARBA" id="ARBA00022801"/>
    </source>
</evidence>
<evidence type="ECO:0000313" key="7">
    <source>
        <dbReference type="Proteomes" id="UP000261166"/>
    </source>
</evidence>
<dbReference type="Proteomes" id="UP000260812">
    <property type="component" value="Unassembled WGS sequence"/>
</dbReference>
<name>A0A3E3HZN2_9FIRM</name>
<protein>
    <recommendedName>
        <fullName evidence="3">Inosine/uridine-preferring nucleoside hydrolase domain-containing protein</fullName>
    </recommendedName>
</protein>